<dbReference type="InterPro" id="IPR050444">
    <property type="entry name" value="Polyketide_Synthase"/>
</dbReference>
<dbReference type="GO" id="GO:0004314">
    <property type="term" value="F:[acyl-carrier-protein] S-malonyltransferase activity"/>
    <property type="evidence" value="ECO:0007669"/>
    <property type="project" value="UniProtKB-EC"/>
</dbReference>
<reference evidence="6" key="1">
    <citation type="submission" date="2020-10" db="EMBL/GenBank/DDBJ databases">
        <title>Chromosome-scale genome assembly of the Allis shad, Alosa alosa.</title>
        <authorList>
            <person name="Margot Z."/>
            <person name="Christophe K."/>
            <person name="Cabau C."/>
            <person name="Louis A."/>
            <person name="Berthelot C."/>
            <person name="Parey E."/>
            <person name="Roest Crollius H."/>
            <person name="Montfort J."/>
            <person name="Robinson-Rechavi M."/>
            <person name="Bucao C."/>
            <person name="Bouchez O."/>
            <person name="Gislard M."/>
            <person name="Lluch J."/>
            <person name="Milhes M."/>
            <person name="Lampietro C."/>
            <person name="Lopez Roques C."/>
            <person name="Donnadieu C."/>
            <person name="Braasch I."/>
            <person name="Desvignes T."/>
            <person name="Postlethwait J."/>
            <person name="Bobe J."/>
            <person name="Guiguen Y."/>
        </authorList>
    </citation>
    <scope>NUCLEOTIDE SEQUENCE</scope>
    <source>
        <strain evidence="6">M-15738</strain>
        <tissue evidence="6">Blood</tissue>
    </source>
</reference>
<dbReference type="CDD" id="cd00833">
    <property type="entry name" value="PKS"/>
    <property type="match status" value="1"/>
</dbReference>
<dbReference type="InterPro" id="IPR014030">
    <property type="entry name" value="Ketoacyl_synth_N"/>
</dbReference>
<dbReference type="Proteomes" id="UP000823561">
    <property type="component" value="Chromosome 16"/>
</dbReference>
<keyword evidence="2" id="KW-0808">Transferase</keyword>
<comment type="caution">
    <text evidence="6">The sequence shown here is derived from an EMBL/GenBank/DDBJ whole genome shotgun (WGS) entry which is preliminary data.</text>
</comment>
<dbReference type="SUPFAM" id="SSF55048">
    <property type="entry name" value="Probable ACP-binding domain of malonyl-CoA ACP transacylase"/>
    <property type="match status" value="1"/>
</dbReference>
<evidence type="ECO:0000256" key="1">
    <source>
        <dbReference type="ARBA" id="ARBA00005194"/>
    </source>
</evidence>
<sequence length="572" mass="62484">MISPDGTSKPFSSRADGYGRGEGCGIVLLKPFKKALQDSDHIWGIISKTAVNQDGHTASPMTKPSMIQQKELLSKIYSTESDLTSVQYIEAHGTGTPVGDPIEAGSISKVIAKARPPGSETLIIGSVKGNIGHTESAAGVAGLIKVLLMMKHETIVPSVFYSDDSASIDANALNVRIPTKVENWPSSNPAGRVAGINNFGFGGTNAHTVIKQYKNSQVAVDEDRTFQSQQYFVLSAASEISLTMMIADMIDEIKKESTESFQNLAYTSACRRSHSKHKYRKAFLASSLANLKEQFLSVLTKHMKPSKLDATLVFVFCGNGVTYRGMCKQLIKQEPIFRQKVKEIETLLQSYRDITIVDKLENDTDEGNDFSRPDMVQPLLFAIQVAIFCLFHHWGVKPDAVLGHSVGEVAAAHCSGLLSLEDAVKVIHYRSALQNKVTSGKMLVVGNMGVSEVLKLLPPYSGRVCLAAFNSPQSCTLSGNGDAIDKLQQTLGSLEGSDALFLRALDVSTAYHSHHMNQILSEVEDAIHLLQQKIERQSCTQLFQVLLFQMGIFALVNTGLGTYVSLYYLNQR</sequence>
<evidence type="ECO:0000313" key="7">
    <source>
        <dbReference type="Proteomes" id="UP000823561"/>
    </source>
</evidence>
<dbReference type="Gene3D" id="3.40.366.10">
    <property type="entry name" value="Malonyl-Coenzyme A Acyl Carrier Protein, domain 2"/>
    <property type="match status" value="1"/>
</dbReference>
<dbReference type="InterPro" id="IPR014031">
    <property type="entry name" value="Ketoacyl_synth_C"/>
</dbReference>
<dbReference type="InterPro" id="IPR016035">
    <property type="entry name" value="Acyl_Trfase/lysoPLipase"/>
</dbReference>
<dbReference type="PANTHER" id="PTHR45681">
    <property type="entry name" value="POLYKETIDE SYNTHASE 44-RELATED"/>
    <property type="match status" value="1"/>
</dbReference>
<proteinExistence type="predicted"/>
<dbReference type="GO" id="GO:0032787">
    <property type="term" value="P:monocarboxylic acid metabolic process"/>
    <property type="evidence" value="ECO:0007669"/>
    <property type="project" value="UniProtKB-ARBA"/>
</dbReference>
<evidence type="ECO:0000256" key="2">
    <source>
        <dbReference type="ARBA" id="ARBA00022679"/>
    </source>
</evidence>
<dbReference type="SMART" id="SM00825">
    <property type="entry name" value="PKS_KS"/>
    <property type="match status" value="1"/>
</dbReference>
<keyword evidence="7" id="KW-1185">Reference proteome</keyword>
<dbReference type="EMBL" id="JADWDJ010000016">
    <property type="protein sequence ID" value="KAG5268673.1"/>
    <property type="molecule type" value="Genomic_DNA"/>
</dbReference>
<dbReference type="Pfam" id="PF00698">
    <property type="entry name" value="Acyl_transf_1"/>
    <property type="match status" value="1"/>
</dbReference>
<evidence type="ECO:0000313" key="6">
    <source>
        <dbReference type="EMBL" id="KAG5268673.1"/>
    </source>
</evidence>
<dbReference type="Pfam" id="PF16197">
    <property type="entry name" value="KAsynt_C_assoc"/>
    <property type="match status" value="1"/>
</dbReference>
<dbReference type="InterPro" id="IPR001227">
    <property type="entry name" value="Ac_transferase_dom_sf"/>
</dbReference>
<keyword evidence="4" id="KW-0812">Transmembrane</keyword>
<feature type="domain" description="Ketosynthase family 3 (KS3)" evidence="5">
    <location>
        <begin position="1"/>
        <end position="212"/>
    </location>
</feature>
<evidence type="ECO:0000256" key="3">
    <source>
        <dbReference type="ARBA" id="ARBA00048404"/>
    </source>
</evidence>
<dbReference type="InterPro" id="IPR032821">
    <property type="entry name" value="PKS_assoc"/>
</dbReference>
<dbReference type="PANTHER" id="PTHR45681:SF8">
    <property type="entry name" value="CARRIER DOMAIN-CONTAINING PROTEIN"/>
    <property type="match status" value="1"/>
</dbReference>
<comment type="pathway">
    <text evidence="1">Lipid metabolism; fatty acid biosynthesis.</text>
</comment>
<evidence type="ECO:0000256" key="4">
    <source>
        <dbReference type="SAM" id="Phobius"/>
    </source>
</evidence>
<dbReference type="InterPro" id="IPR014043">
    <property type="entry name" value="Acyl_transferase_dom"/>
</dbReference>
<dbReference type="Pfam" id="PF00109">
    <property type="entry name" value="ketoacyl-synt"/>
    <property type="match status" value="1"/>
</dbReference>
<evidence type="ECO:0000259" key="5">
    <source>
        <dbReference type="PROSITE" id="PS52004"/>
    </source>
</evidence>
<feature type="transmembrane region" description="Helical" evidence="4">
    <location>
        <begin position="546"/>
        <end position="569"/>
    </location>
</feature>
<dbReference type="SMART" id="SM00827">
    <property type="entry name" value="PKS_AT"/>
    <property type="match status" value="1"/>
</dbReference>
<dbReference type="PROSITE" id="PS52004">
    <property type="entry name" value="KS3_2"/>
    <property type="match status" value="1"/>
</dbReference>
<gene>
    <name evidence="6" type="ORF">AALO_G00215140</name>
</gene>
<name>A0AAV6G0Q3_9TELE</name>
<dbReference type="InterPro" id="IPR016039">
    <property type="entry name" value="Thiolase-like"/>
</dbReference>
<dbReference type="AlphaFoldDB" id="A0AAV6G0Q3"/>
<organism evidence="6 7">
    <name type="scientific">Alosa alosa</name>
    <name type="common">allis shad</name>
    <dbReference type="NCBI Taxonomy" id="278164"/>
    <lineage>
        <taxon>Eukaryota</taxon>
        <taxon>Metazoa</taxon>
        <taxon>Chordata</taxon>
        <taxon>Craniata</taxon>
        <taxon>Vertebrata</taxon>
        <taxon>Euteleostomi</taxon>
        <taxon>Actinopterygii</taxon>
        <taxon>Neopterygii</taxon>
        <taxon>Teleostei</taxon>
        <taxon>Clupei</taxon>
        <taxon>Clupeiformes</taxon>
        <taxon>Clupeoidei</taxon>
        <taxon>Clupeidae</taxon>
        <taxon>Alosa</taxon>
    </lineage>
</organism>
<dbReference type="SUPFAM" id="SSF52151">
    <property type="entry name" value="FabD/lysophospholipase-like"/>
    <property type="match status" value="1"/>
</dbReference>
<protein>
    <recommendedName>
        <fullName evidence="5">Ketosynthase family 3 (KS3) domain-containing protein</fullName>
    </recommendedName>
</protein>
<comment type="catalytic activity">
    <reaction evidence="3">
        <text>holo-[ACP] + malonyl-CoA = malonyl-[ACP] + CoA</text>
        <dbReference type="Rhea" id="RHEA:41792"/>
        <dbReference type="Rhea" id="RHEA-COMP:9623"/>
        <dbReference type="Rhea" id="RHEA-COMP:9685"/>
        <dbReference type="ChEBI" id="CHEBI:57287"/>
        <dbReference type="ChEBI" id="CHEBI:57384"/>
        <dbReference type="ChEBI" id="CHEBI:64479"/>
        <dbReference type="ChEBI" id="CHEBI:78449"/>
        <dbReference type="EC" id="2.3.1.39"/>
    </reaction>
    <physiologicalReaction direction="left-to-right" evidence="3">
        <dbReference type="Rhea" id="RHEA:41793"/>
    </physiologicalReaction>
</comment>
<dbReference type="InterPro" id="IPR020841">
    <property type="entry name" value="PKS_Beta-ketoAc_synthase_dom"/>
</dbReference>
<dbReference type="InterPro" id="IPR016036">
    <property type="entry name" value="Malonyl_transacylase_ACP-bd"/>
</dbReference>
<keyword evidence="4" id="KW-1133">Transmembrane helix</keyword>
<accession>A0AAV6G0Q3</accession>
<keyword evidence="4" id="KW-0472">Membrane</keyword>
<dbReference type="SUPFAM" id="SSF53901">
    <property type="entry name" value="Thiolase-like"/>
    <property type="match status" value="1"/>
</dbReference>
<dbReference type="Gene3D" id="3.40.47.10">
    <property type="match status" value="1"/>
</dbReference>
<dbReference type="Pfam" id="PF02801">
    <property type="entry name" value="Ketoacyl-synt_C"/>
    <property type="match status" value="1"/>
</dbReference>